<evidence type="ECO:0000256" key="3">
    <source>
        <dbReference type="ARBA" id="ARBA00022701"/>
    </source>
</evidence>
<evidence type="ECO:0000256" key="1">
    <source>
        <dbReference type="ARBA" id="ARBA00004245"/>
    </source>
</evidence>
<dbReference type="InterPro" id="IPR036961">
    <property type="entry name" value="Kinesin_motor_dom_sf"/>
</dbReference>
<dbReference type="GO" id="GO:1904115">
    <property type="term" value="C:axon cytoplasm"/>
    <property type="evidence" value="ECO:0007669"/>
    <property type="project" value="GOC"/>
</dbReference>
<protein>
    <recommendedName>
        <fullName evidence="9">Kinesin heavy chain</fullName>
    </recommendedName>
</protein>
<dbReference type="Ensembl" id="ENSPMAT00000010477.1">
    <property type="protein sequence ID" value="ENSPMAP00000010431.1"/>
    <property type="gene ID" value="ENSPMAG00000009487.1"/>
</dbReference>
<evidence type="ECO:0000256" key="2">
    <source>
        <dbReference type="ARBA" id="ARBA00022490"/>
    </source>
</evidence>
<accession>S4RYZ0</accession>
<reference evidence="12" key="2">
    <citation type="submission" date="2025-09" db="UniProtKB">
        <authorList>
            <consortium name="Ensembl"/>
        </authorList>
    </citation>
    <scope>IDENTIFICATION</scope>
</reference>
<dbReference type="GO" id="GO:0005874">
    <property type="term" value="C:microtubule"/>
    <property type="evidence" value="ECO:0007669"/>
    <property type="project" value="UniProtKB-KW"/>
</dbReference>
<name>S4RYZ0_PETMA</name>
<dbReference type="GO" id="GO:0008017">
    <property type="term" value="F:microtubule binding"/>
    <property type="evidence" value="ECO:0007669"/>
    <property type="project" value="InterPro"/>
</dbReference>
<keyword evidence="6" id="KW-0175">Coiled coil</keyword>
<feature type="domain" description="Kinesin motor" evidence="11">
    <location>
        <begin position="1"/>
        <end position="182"/>
    </location>
</feature>
<dbReference type="InterPro" id="IPR027640">
    <property type="entry name" value="Kinesin-like_fam"/>
</dbReference>
<dbReference type="SUPFAM" id="SSF52540">
    <property type="entry name" value="P-loop containing nucleoside triphosphate hydrolases"/>
    <property type="match status" value="1"/>
</dbReference>
<dbReference type="SMART" id="SM00129">
    <property type="entry name" value="KISc"/>
    <property type="match status" value="1"/>
</dbReference>
<evidence type="ECO:0000256" key="7">
    <source>
        <dbReference type="ARBA" id="ARBA00023175"/>
    </source>
</evidence>
<evidence type="ECO:0000259" key="11">
    <source>
        <dbReference type="PROSITE" id="PS50067"/>
    </source>
</evidence>
<proteinExistence type="inferred from homology"/>
<dbReference type="GO" id="GO:0032991">
    <property type="term" value="C:protein-containing complex"/>
    <property type="evidence" value="ECO:0007669"/>
    <property type="project" value="UniProtKB-ARBA"/>
</dbReference>
<evidence type="ECO:0000256" key="8">
    <source>
        <dbReference type="ARBA" id="ARBA00023212"/>
    </source>
</evidence>
<organism evidence="12">
    <name type="scientific">Petromyzon marinus</name>
    <name type="common">Sea lamprey</name>
    <dbReference type="NCBI Taxonomy" id="7757"/>
    <lineage>
        <taxon>Eukaryota</taxon>
        <taxon>Metazoa</taxon>
        <taxon>Chordata</taxon>
        <taxon>Craniata</taxon>
        <taxon>Vertebrata</taxon>
        <taxon>Cyclostomata</taxon>
        <taxon>Hyperoartia</taxon>
        <taxon>Petromyzontiformes</taxon>
        <taxon>Petromyzontidae</taxon>
        <taxon>Petromyzon</taxon>
    </lineage>
</organism>
<dbReference type="Gene3D" id="3.40.850.10">
    <property type="entry name" value="Kinesin motor domain"/>
    <property type="match status" value="1"/>
</dbReference>
<dbReference type="InterPro" id="IPR019821">
    <property type="entry name" value="Kinesin_motor_CS"/>
</dbReference>
<dbReference type="GO" id="GO:0098957">
    <property type="term" value="P:anterograde axonal transport of mitochondrion"/>
    <property type="evidence" value="ECO:0007669"/>
    <property type="project" value="UniProtKB-ARBA"/>
</dbReference>
<evidence type="ECO:0000256" key="5">
    <source>
        <dbReference type="ARBA" id="ARBA00022840"/>
    </source>
</evidence>
<keyword evidence="3" id="KW-0493">Microtubule</keyword>
<reference evidence="12" key="1">
    <citation type="submission" date="2025-08" db="UniProtKB">
        <authorList>
            <consortium name="Ensembl"/>
        </authorList>
    </citation>
    <scope>IDENTIFICATION</scope>
</reference>
<sequence length="186" mass="20260">LVAVTKGNLSVHEDKHGAPYVKGCTELFVSSPEEVLEIIHKGKANRHVAVTNMNEHSSRSHSILLLHVKQQHVETMHILSGKLYLVDLAGSEKVSKTLAEGAVLDEAKNINRSLSALGNVISSLAEGNKSHIPYRDSKMTRILKDSLGGNCRTIIVICCSPSSYNEAETKSTLFFGQRAKTIKNTA</sequence>
<dbReference type="GO" id="GO:0003777">
    <property type="term" value="F:microtubule motor activity"/>
    <property type="evidence" value="ECO:0007669"/>
    <property type="project" value="InterPro"/>
</dbReference>
<evidence type="ECO:0000256" key="4">
    <source>
        <dbReference type="ARBA" id="ARBA00022741"/>
    </source>
</evidence>
<dbReference type="FunFam" id="3.40.850.10:FF:000067">
    <property type="entry name" value="Kinesin-like protein"/>
    <property type="match status" value="1"/>
</dbReference>
<dbReference type="GO" id="GO:0007292">
    <property type="term" value="P:female gamete generation"/>
    <property type="evidence" value="ECO:0007669"/>
    <property type="project" value="UniProtKB-ARBA"/>
</dbReference>
<evidence type="ECO:0000256" key="9">
    <source>
        <dbReference type="ARBA" id="ARBA00069521"/>
    </source>
</evidence>
<evidence type="ECO:0000256" key="6">
    <source>
        <dbReference type="ARBA" id="ARBA00023054"/>
    </source>
</evidence>
<keyword evidence="2" id="KW-0963">Cytoplasm</keyword>
<dbReference type="PROSITE" id="PS50067">
    <property type="entry name" value="KINESIN_MOTOR_2"/>
    <property type="match status" value="1"/>
</dbReference>
<dbReference type="PRINTS" id="PR00380">
    <property type="entry name" value="KINESINHEAVY"/>
</dbReference>
<dbReference type="Pfam" id="PF00225">
    <property type="entry name" value="Kinesin"/>
    <property type="match status" value="1"/>
</dbReference>
<dbReference type="InterPro" id="IPR001752">
    <property type="entry name" value="Kinesin_motor_dom"/>
</dbReference>
<keyword evidence="5" id="KW-0067">ATP-binding</keyword>
<dbReference type="GeneTree" id="ENSGT00940000154801"/>
<dbReference type="STRING" id="7757.ENSPMAP00000010431"/>
<evidence type="ECO:0000313" key="12">
    <source>
        <dbReference type="Ensembl" id="ENSPMAP00000010431.1"/>
    </source>
</evidence>
<dbReference type="GO" id="GO:0005524">
    <property type="term" value="F:ATP binding"/>
    <property type="evidence" value="ECO:0007669"/>
    <property type="project" value="UniProtKB-KW"/>
</dbReference>
<dbReference type="AlphaFoldDB" id="S4RYZ0"/>
<dbReference type="GO" id="GO:0030951">
    <property type="term" value="P:establishment or maintenance of microtubule cytoskeleton polarity"/>
    <property type="evidence" value="ECO:0007669"/>
    <property type="project" value="UniProtKB-ARBA"/>
</dbReference>
<dbReference type="GO" id="GO:0007097">
    <property type="term" value="P:nuclear migration"/>
    <property type="evidence" value="ECO:0007669"/>
    <property type="project" value="UniProtKB-ARBA"/>
</dbReference>
<dbReference type="HOGENOM" id="CLU_001485_2_4_1"/>
<dbReference type="PANTHER" id="PTHR47968">
    <property type="entry name" value="CENTROMERE PROTEIN E"/>
    <property type="match status" value="1"/>
</dbReference>
<keyword evidence="7" id="KW-0505">Motor protein</keyword>
<dbReference type="GO" id="GO:0048489">
    <property type="term" value="P:synaptic vesicle transport"/>
    <property type="evidence" value="ECO:0007669"/>
    <property type="project" value="UniProtKB-ARBA"/>
</dbReference>
<dbReference type="OMA" id="NHIGHSA"/>
<evidence type="ECO:0000256" key="10">
    <source>
        <dbReference type="PROSITE-ProRule" id="PRU00283"/>
    </source>
</evidence>
<keyword evidence="4" id="KW-0547">Nucleotide-binding</keyword>
<comment type="subcellular location">
    <subcellularLocation>
        <location evidence="1">Cytoplasm</location>
        <location evidence="1">Cytoskeleton</location>
    </subcellularLocation>
</comment>
<keyword evidence="8" id="KW-0206">Cytoskeleton</keyword>
<dbReference type="InterPro" id="IPR027417">
    <property type="entry name" value="P-loop_NTPase"/>
</dbReference>
<comment type="caution">
    <text evidence="10">Lacks conserved residue(s) required for the propagation of feature annotation.</text>
</comment>
<dbReference type="PROSITE" id="PS00411">
    <property type="entry name" value="KINESIN_MOTOR_1"/>
    <property type="match status" value="1"/>
</dbReference>
<dbReference type="PANTHER" id="PTHR47968:SF36">
    <property type="entry name" value="KINESIN HEAVY CHAIN ISOFORM X1"/>
    <property type="match status" value="1"/>
</dbReference>
<comment type="similarity">
    <text evidence="10">Belongs to the TRAFAC class myosin-kinesin ATPase superfamily. Kinesin family.</text>
</comment>